<evidence type="ECO:0000256" key="4">
    <source>
        <dbReference type="ARBA" id="ARBA00024746"/>
    </source>
</evidence>
<reference evidence="8" key="1">
    <citation type="submission" date="2020-07" db="EMBL/GenBank/DDBJ databases">
        <title>Huge and variable diversity of episymbiotic CPR bacteria and DPANN archaea in groundwater ecosystems.</title>
        <authorList>
            <person name="He C.Y."/>
            <person name="Keren R."/>
            <person name="Whittaker M."/>
            <person name="Farag I.F."/>
            <person name="Doudna J."/>
            <person name="Cate J.H.D."/>
            <person name="Banfield J.F."/>
        </authorList>
    </citation>
    <scope>NUCLEOTIDE SEQUENCE</scope>
    <source>
        <strain evidence="8">NC_groundwater_1586_Pr3_B-0.1um_66_15</strain>
    </source>
</reference>
<dbReference type="InterPro" id="IPR025965">
    <property type="entry name" value="FlgD/Vpr_Ig-like"/>
</dbReference>
<comment type="similarity">
    <text evidence="1 5">Belongs to the FlgD family.</text>
</comment>
<keyword evidence="8" id="KW-0282">Flagellum</keyword>
<sequence>MTVSGISGSSSTASANARQGIADNFDTFLQLLTTQLKNQNPLDPLDTNQFTQQLVQFSSVEQQLKTNDFLSALVSSNGNSINTNAVSYIGKTVTASGTRSELADGKAVWSFSLPDAANVSVSIKDADGNTVYTETGQLQAGAGQFTWDGKDTQGNTMPEGTYSITMQGTNAEGKSVSISTETTGVVTGVDFTGTEPVLLIGQARVNLSGVTSVRETTS</sequence>
<evidence type="ECO:0000313" key="9">
    <source>
        <dbReference type="Proteomes" id="UP000782610"/>
    </source>
</evidence>
<dbReference type="InterPro" id="IPR005648">
    <property type="entry name" value="FlgD"/>
</dbReference>
<evidence type="ECO:0000256" key="5">
    <source>
        <dbReference type="RuleBase" id="RU362076"/>
    </source>
</evidence>
<feature type="domain" description="FlgD Tudor-like" evidence="7">
    <location>
        <begin position="83"/>
        <end position="211"/>
    </location>
</feature>
<keyword evidence="8" id="KW-0969">Cilium</keyword>
<keyword evidence="8" id="KW-0966">Cell projection</keyword>
<proteinExistence type="inferred from homology"/>
<dbReference type="GO" id="GO:0044781">
    <property type="term" value="P:bacterial-type flagellum organization"/>
    <property type="evidence" value="ECO:0007669"/>
    <property type="project" value="UniProtKB-UniRule"/>
</dbReference>
<evidence type="ECO:0000256" key="2">
    <source>
        <dbReference type="ARBA" id="ARBA00016013"/>
    </source>
</evidence>
<protein>
    <recommendedName>
        <fullName evidence="2 5">Basal-body rod modification protein FlgD</fullName>
    </recommendedName>
</protein>
<organism evidence="8 9">
    <name type="scientific">Devosia nanyangense</name>
    <dbReference type="NCBI Taxonomy" id="1228055"/>
    <lineage>
        <taxon>Bacteria</taxon>
        <taxon>Pseudomonadati</taxon>
        <taxon>Pseudomonadota</taxon>
        <taxon>Alphaproteobacteria</taxon>
        <taxon>Hyphomicrobiales</taxon>
        <taxon>Devosiaceae</taxon>
        <taxon>Devosia</taxon>
    </lineage>
</organism>
<dbReference type="Proteomes" id="UP000782610">
    <property type="component" value="Unassembled WGS sequence"/>
</dbReference>
<evidence type="ECO:0000256" key="3">
    <source>
        <dbReference type="ARBA" id="ARBA00022795"/>
    </source>
</evidence>
<comment type="caution">
    <text evidence="8">The sequence shown here is derived from an EMBL/GenBank/DDBJ whole genome shotgun (WGS) entry which is preliminary data.</text>
</comment>
<evidence type="ECO:0000259" key="6">
    <source>
        <dbReference type="Pfam" id="PF13860"/>
    </source>
</evidence>
<dbReference type="Pfam" id="PF03963">
    <property type="entry name" value="FlgD"/>
    <property type="match status" value="1"/>
</dbReference>
<comment type="function">
    <text evidence="4 5">Required for flagellar hook formation. May act as a scaffolding protein.</text>
</comment>
<dbReference type="Pfam" id="PF13861">
    <property type="entry name" value="FLgD_tudor"/>
    <property type="match status" value="1"/>
</dbReference>
<name>A0A933L3M2_9HYPH</name>
<dbReference type="Gene3D" id="2.60.40.4070">
    <property type="match status" value="1"/>
</dbReference>
<accession>A0A933L3M2</accession>
<evidence type="ECO:0000313" key="8">
    <source>
        <dbReference type="EMBL" id="MBI4923026.1"/>
    </source>
</evidence>
<keyword evidence="3 5" id="KW-1005">Bacterial flagellum biogenesis</keyword>
<dbReference type="InterPro" id="IPR025963">
    <property type="entry name" value="FLgD_Tudor"/>
</dbReference>
<gene>
    <name evidence="8" type="ORF">HY834_14880</name>
</gene>
<dbReference type="Gene3D" id="2.30.30.910">
    <property type="match status" value="1"/>
</dbReference>
<evidence type="ECO:0000256" key="1">
    <source>
        <dbReference type="ARBA" id="ARBA00010577"/>
    </source>
</evidence>
<dbReference type="AlphaFoldDB" id="A0A933L3M2"/>
<dbReference type="Pfam" id="PF13860">
    <property type="entry name" value="FlgD_ig"/>
    <property type="match status" value="1"/>
</dbReference>
<feature type="domain" description="FlgD/Vpr Ig-like" evidence="6">
    <location>
        <begin position="103"/>
        <end position="171"/>
    </location>
</feature>
<evidence type="ECO:0000259" key="7">
    <source>
        <dbReference type="Pfam" id="PF13861"/>
    </source>
</evidence>
<dbReference type="EMBL" id="JACRAF010000041">
    <property type="protein sequence ID" value="MBI4923026.1"/>
    <property type="molecule type" value="Genomic_DNA"/>
</dbReference>